<dbReference type="Gene3D" id="3.40.50.1820">
    <property type="entry name" value="alpha/beta hydrolase"/>
    <property type="match status" value="1"/>
</dbReference>
<name>A0A853BR84_9ACTN</name>
<dbReference type="InterPro" id="IPR029058">
    <property type="entry name" value="AB_hydrolase_fold"/>
</dbReference>
<dbReference type="SUPFAM" id="SSF53474">
    <property type="entry name" value="alpha/beta-Hydrolases"/>
    <property type="match status" value="1"/>
</dbReference>
<evidence type="ECO:0000259" key="2">
    <source>
        <dbReference type="Pfam" id="PF07859"/>
    </source>
</evidence>
<feature type="domain" description="Alpha/beta hydrolase fold-3" evidence="2">
    <location>
        <begin position="19"/>
        <end position="98"/>
    </location>
</feature>
<sequence>MADPAAGVGAAVGSGPEGDPELSRPALRFAGRVWAHHLPLDDPAVSPINGKLAGLPPVSLYSGTRDTLNADARRFARLARESGVEVDFHEAPDQLHAYPLYRIPEGRRARDEIVATIRGLAA</sequence>
<proteinExistence type="predicted"/>
<dbReference type="Proteomes" id="UP000575985">
    <property type="component" value="Unassembled WGS sequence"/>
</dbReference>
<dbReference type="Pfam" id="PF07859">
    <property type="entry name" value="Abhydrolase_3"/>
    <property type="match status" value="1"/>
</dbReference>
<protein>
    <submittedName>
        <fullName evidence="3">Acetyl esterase/lipase</fullName>
    </submittedName>
</protein>
<gene>
    <name evidence="3" type="ORF">HNR12_003278</name>
</gene>
<feature type="region of interest" description="Disordered" evidence="1">
    <location>
        <begin position="1"/>
        <end position="23"/>
    </location>
</feature>
<dbReference type="EMBL" id="JACCFO010000001">
    <property type="protein sequence ID" value="NYI97001.1"/>
    <property type="molecule type" value="Genomic_DNA"/>
</dbReference>
<organism evidence="3 4">
    <name type="scientific">Streptomonospora nanhaiensis</name>
    <dbReference type="NCBI Taxonomy" id="1323731"/>
    <lineage>
        <taxon>Bacteria</taxon>
        <taxon>Bacillati</taxon>
        <taxon>Actinomycetota</taxon>
        <taxon>Actinomycetes</taxon>
        <taxon>Streptosporangiales</taxon>
        <taxon>Nocardiopsidaceae</taxon>
        <taxon>Streptomonospora</taxon>
    </lineage>
</organism>
<dbReference type="AlphaFoldDB" id="A0A853BR84"/>
<evidence type="ECO:0000256" key="1">
    <source>
        <dbReference type="SAM" id="MobiDB-lite"/>
    </source>
</evidence>
<keyword evidence="4" id="KW-1185">Reference proteome</keyword>
<accession>A0A853BR84</accession>
<dbReference type="RefSeq" id="WP_179768269.1">
    <property type="nucleotide sequence ID" value="NZ_JACCFO010000001.1"/>
</dbReference>
<evidence type="ECO:0000313" key="3">
    <source>
        <dbReference type="EMBL" id="NYI97001.1"/>
    </source>
</evidence>
<reference evidence="3 4" key="1">
    <citation type="submission" date="2020-07" db="EMBL/GenBank/DDBJ databases">
        <title>Sequencing the genomes of 1000 actinobacteria strains.</title>
        <authorList>
            <person name="Klenk H.-P."/>
        </authorList>
    </citation>
    <scope>NUCLEOTIDE SEQUENCE [LARGE SCALE GENOMIC DNA]</scope>
    <source>
        <strain evidence="3 4">DSM 45927</strain>
    </source>
</reference>
<evidence type="ECO:0000313" key="4">
    <source>
        <dbReference type="Proteomes" id="UP000575985"/>
    </source>
</evidence>
<dbReference type="GO" id="GO:0016787">
    <property type="term" value="F:hydrolase activity"/>
    <property type="evidence" value="ECO:0007669"/>
    <property type="project" value="InterPro"/>
</dbReference>
<dbReference type="InterPro" id="IPR013094">
    <property type="entry name" value="AB_hydrolase_3"/>
</dbReference>
<comment type="caution">
    <text evidence="3">The sequence shown here is derived from an EMBL/GenBank/DDBJ whole genome shotgun (WGS) entry which is preliminary data.</text>
</comment>